<organism evidence="5 6">
    <name type="scientific">Alkalicoccobacillus gibsonii</name>
    <dbReference type="NCBI Taxonomy" id="79881"/>
    <lineage>
        <taxon>Bacteria</taxon>
        <taxon>Bacillati</taxon>
        <taxon>Bacillota</taxon>
        <taxon>Bacilli</taxon>
        <taxon>Bacillales</taxon>
        <taxon>Bacillaceae</taxon>
        <taxon>Alkalicoccobacillus</taxon>
    </lineage>
</organism>
<keyword evidence="2" id="KW-0067">ATP-binding</keyword>
<comment type="caution">
    <text evidence="5">The sequence shown here is derived from an EMBL/GenBank/DDBJ whole genome shotgun (WGS) entry which is preliminary data.</text>
</comment>
<dbReference type="SMART" id="SM00382">
    <property type="entry name" value="AAA"/>
    <property type="match status" value="2"/>
</dbReference>
<dbReference type="SUPFAM" id="SSF52540">
    <property type="entry name" value="P-loop containing nucleoside triphosphate hydrolases"/>
    <property type="match status" value="2"/>
</dbReference>
<dbReference type="Gene3D" id="3.40.50.300">
    <property type="entry name" value="P-loop containing nucleotide triphosphate hydrolases"/>
    <property type="match status" value="3"/>
</dbReference>
<evidence type="ECO:0000256" key="2">
    <source>
        <dbReference type="ARBA" id="ARBA00022840"/>
    </source>
</evidence>
<dbReference type="InterPro" id="IPR003593">
    <property type="entry name" value="AAA+_ATPase"/>
</dbReference>
<dbReference type="InterPro" id="IPR051309">
    <property type="entry name" value="ABCF_ATPase"/>
</dbReference>
<reference evidence="5 6" key="1">
    <citation type="submission" date="2024-03" db="EMBL/GenBank/DDBJ databases">
        <title>Bacilli Hybrid Assemblies.</title>
        <authorList>
            <person name="Kovac J."/>
        </authorList>
    </citation>
    <scope>NUCLEOTIDE SEQUENCE [LARGE SCALE GENOMIC DNA]</scope>
    <source>
        <strain evidence="5 6">FSL R7-0666</strain>
    </source>
</reference>
<feature type="domain" description="ABC transporter" evidence="4">
    <location>
        <begin position="286"/>
        <end position="494"/>
    </location>
</feature>
<sequence>MLYLKIDHLEKSFGGRTIFQIEALSLYDQERVGVVGRNGAGKSTLLSILAGTDKQDSGHVERYGTIAYVPQLEEINHDIRPELYSKWKLAKQTEASGGEQTRRKIAQAISSDAHVLIADEPTSHLDVNGIMQLEAELHSFNGAILLTSHDKDFLNKLCTTIWEIDDGQVTVYEGNYDAYLSQKQLEKEKGNKEHQEYTNERNRLMEAAKKLKAKSDGIKKAPSRMGNSEARLHKRSSGVQKAKLNRSAEAMVTRAQQLEKKEKPKETEPIVFNLADFPKMHSKRVVQFLDCKVKIGERTLIEKVTGDVKRGSRLAILGGNGTGKTTLLKMIADRSERLRVAQPAKIGFFSQHQENLDNQKSILVNVMEDSPYEETFVRKVLARLAFKRDDVFKNVSVLSGGERMRVSMAKVFLSDVNLLILDEPTNYLDLDTKESLTEILLAYPGTILFVSHDRSFVTALATHHLSLEEKEPMVKSIETNDRPASIKQMNEPDILKIDMQLTELLSRLSITTNEEEKSQLDETFKELVEKKKQLVRKAD</sequence>
<accession>A0ABU9VNI8</accession>
<dbReference type="InterPro" id="IPR017871">
    <property type="entry name" value="ABC_transporter-like_CS"/>
</dbReference>
<evidence type="ECO:0000256" key="1">
    <source>
        <dbReference type="ARBA" id="ARBA00022741"/>
    </source>
</evidence>
<keyword evidence="6" id="KW-1185">Reference proteome</keyword>
<name>A0ABU9VNI8_9BACI</name>
<dbReference type="RefSeq" id="WP_343131850.1">
    <property type="nucleotide sequence ID" value="NZ_JBCITK010000001.1"/>
</dbReference>
<dbReference type="PANTHER" id="PTHR42855:SF2">
    <property type="entry name" value="DRUG RESISTANCE ABC TRANSPORTER,ATP-BINDING PROTEIN"/>
    <property type="match status" value="1"/>
</dbReference>
<dbReference type="PROSITE" id="PS50893">
    <property type="entry name" value="ABC_TRANSPORTER_2"/>
    <property type="match status" value="2"/>
</dbReference>
<evidence type="ECO:0000313" key="6">
    <source>
        <dbReference type="Proteomes" id="UP001418796"/>
    </source>
</evidence>
<keyword evidence="1" id="KW-0547">Nucleotide-binding</keyword>
<protein>
    <submittedName>
        <fullName evidence="5">ABC-F type ribosomal protection protein</fullName>
    </submittedName>
</protein>
<feature type="domain" description="ABC transporter" evidence="4">
    <location>
        <begin position="4"/>
        <end position="198"/>
    </location>
</feature>
<dbReference type="CDD" id="cd03221">
    <property type="entry name" value="ABCF_EF-3"/>
    <property type="match status" value="2"/>
</dbReference>
<dbReference type="InterPro" id="IPR003439">
    <property type="entry name" value="ABC_transporter-like_ATP-bd"/>
</dbReference>
<dbReference type="Pfam" id="PF00005">
    <property type="entry name" value="ABC_tran"/>
    <property type="match status" value="2"/>
</dbReference>
<dbReference type="Proteomes" id="UP001418796">
    <property type="component" value="Unassembled WGS sequence"/>
</dbReference>
<evidence type="ECO:0000313" key="5">
    <source>
        <dbReference type="EMBL" id="MEN0645270.1"/>
    </source>
</evidence>
<proteinExistence type="predicted"/>
<feature type="region of interest" description="Disordered" evidence="3">
    <location>
        <begin position="211"/>
        <end position="248"/>
    </location>
</feature>
<gene>
    <name evidence="5" type="primary">abc-f</name>
    <name evidence="5" type="ORF">MKY91_19075</name>
</gene>
<dbReference type="NCBIfam" id="NF000355">
    <property type="entry name" value="ribo_prot_ABC_F"/>
    <property type="match status" value="1"/>
</dbReference>
<dbReference type="Pfam" id="PF12848">
    <property type="entry name" value="ABC_tran_Xtn"/>
    <property type="match status" value="1"/>
</dbReference>
<evidence type="ECO:0000259" key="4">
    <source>
        <dbReference type="PROSITE" id="PS50893"/>
    </source>
</evidence>
<dbReference type="InterPro" id="IPR027417">
    <property type="entry name" value="P-loop_NTPase"/>
</dbReference>
<dbReference type="PANTHER" id="PTHR42855">
    <property type="entry name" value="ABC TRANSPORTER ATP-BINDING SUBUNIT"/>
    <property type="match status" value="1"/>
</dbReference>
<dbReference type="EMBL" id="JBCITK010000001">
    <property type="protein sequence ID" value="MEN0645270.1"/>
    <property type="molecule type" value="Genomic_DNA"/>
</dbReference>
<dbReference type="InterPro" id="IPR032781">
    <property type="entry name" value="ABC_tran_Xtn"/>
</dbReference>
<dbReference type="PROSITE" id="PS00211">
    <property type="entry name" value="ABC_TRANSPORTER_1"/>
    <property type="match status" value="1"/>
</dbReference>
<evidence type="ECO:0000256" key="3">
    <source>
        <dbReference type="SAM" id="MobiDB-lite"/>
    </source>
</evidence>